<name>A0A0A1IXX0_9AGAM</name>
<dbReference type="EMBL" id="LN626600">
    <property type="protein sequence ID" value="CEH24654.1"/>
    <property type="molecule type" value="mRNA"/>
</dbReference>
<keyword evidence="3" id="KW-0964">Secreted</keyword>
<dbReference type="EMBL" id="LN626599">
    <property type="protein sequence ID" value="CEH24653.1"/>
    <property type="molecule type" value="mRNA"/>
</dbReference>
<proteinExistence type="evidence at transcript level"/>
<feature type="signal peptide" evidence="4">
    <location>
        <begin position="1"/>
        <end position="19"/>
    </location>
</feature>
<reference evidence="7" key="1">
    <citation type="submission" date="2014-10" db="EMBL/GenBank/DDBJ databases">
        <title>Transcriptional study of cerato-platanin encoding genes in homokaryotic and heterokaryotic strains of the forest pathogen Heterobasidion irregulare.</title>
        <authorList>
            <person name="Baccelli I."/>
            <person name="Gonthier P."/>
            <person name="Bernardi R."/>
        </authorList>
    </citation>
    <scope>NUCLEOTIDE SEQUENCE</scope>
    <source>
        <strain evidence="6">142EF</strain>
        <strain evidence="5">53OA</strain>
        <strain evidence="7">89EG</strain>
        <tissue evidence="7">Mycelium</tissue>
    </source>
</reference>
<evidence type="ECO:0000256" key="3">
    <source>
        <dbReference type="ARBA" id="ARBA00022525"/>
    </source>
</evidence>
<evidence type="ECO:0000313" key="5">
    <source>
        <dbReference type="EMBL" id="CEH24653.1"/>
    </source>
</evidence>
<keyword evidence="4" id="KW-0732">Signal</keyword>
<accession>A0A0A1IXX0</accession>
<dbReference type="CDD" id="cd22778">
    <property type="entry name" value="DPBB_CEPL-like"/>
    <property type="match status" value="1"/>
</dbReference>
<dbReference type="InterPro" id="IPR036908">
    <property type="entry name" value="RlpA-like_sf"/>
</dbReference>
<protein>
    <submittedName>
        <fullName evidence="7">Cerato-platanin 1</fullName>
    </submittedName>
</protein>
<organism evidence="7">
    <name type="scientific">Heterobasidion irregulare</name>
    <dbReference type="NCBI Taxonomy" id="984962"/>
    <lineage>
        <taxon>Eukaryota</taxon>
        <taxon>Fungi</taxon>
        <taxon>Dikarya</taxon>
        <taxon>Basidiomycota</taxon>
        <taxon>Agaricomycotina</taxon>
        <taxon>Agaricomycetes</taxon>
        <taxon>Russulales</taxon>
        <taxon>Bondarzewiaceae</taxon>
        <taxon>Heterobasidion</taxon>
        <taxon>Heterobasidion annosum species complex</taxon>
    </lineage>
</organism>
<gene>
    <name evidence="7" type="primary">HiCP1</name>
</gene>
<dbReference type="Pfam" id="PF07249">
    <property type="entry name" value="Cerato-platanin"/>
    <property type="match status" value="1"/>
</dbReference>
<dbReference type="EMBL" id="LN626601">
    <property type="protein sequence ID" value="CEH24655.1"/>
    <property type="molecule type" value="mRNA"/>
</dbReference>
<evidence type="ECO:0000256" key="1">
    <source>
        <dbReference type="ARBA" id="ARBA00004613"/>
    </source>
</evidence>
<comment type="subcellular location">
    <subcellularLocation>
        <location evidence="1">Secreted</location>
    </subcellularLocation>
</comment>
<comment type="similarity">
    <text evidence="2">Belongs to the cerato-platanin family.</text>
</comment>
<sequence>MKFTFALASLAVLASTAFATDVRYDETYDNANEPLTDVACSDGTNGLINKGFSTLGSLPSFPNVAAVQAIAGWNSPSCGTCWEVTYNGRSVLVTGVDHAGDGINMSLEAMNTLTNNQGVALGTVSATVTQVAASQCGL</sequence>
<evidence type="ECO:0000313" key="6">
    <source>
        <dbReference type="EMBL" id="CEH24654.1"/>
    </source>
</evidence>
<feature type="chain" id="PRO_5007385998" evidence="4">
    <location>
        <begin position="20"/>
        <end position="138"/>
    </location>
</feature>
<dbReference type="GO" id="GO:0005576">
    <property type="term" value="C:extracellular region"/>
    <property type="evidence" value="ECO:0007669"/>
    <property type="project" value="UniProtKB-SubCell"/>
</dbReference>
<dbReference type="InterPro" id="IPR010829">
    <property type="entry name" value="Cerato-platanin"/>
</dbReference>
<evidence type="ECO:0000313" key="7">
    <source>
        <dbReference type="EMBL" id="CEH24655.1"/>
    </source>
</evidence>
<evidence type="ECO:0000256" key="4">
    <source>
        <dbReference type="SAM" id="SignalP"/>
    </source>
</evidence>
<dbReference type="Gene3D" id="2.40.40.10">
    <property type="entry name" value="RlpA-like domain"/>
    <property type="match status" value="1"/>
</dbReference>
<dbReference type="SUPFAM" id="SSF50685">
    <property type="entry name" value="Barwin-like endoglucanases"/>
    <property type="match status" value="1"/>
</dbReference>
<dbReference type="AlphaFoldDB" id="A0A0A1IXX0"/>
<evidence type="ECO:0000256" key="2">
    <source>
        <dbReference type="ARBA" id="ARBA00010421"/>
    </source>
</evidence>